<evidence type="ECO:0000256" key="3">
    <source>
        <dbReference type="ARBA" id="ARBA00022676"/>
    </source>
</evidence>
<sequence>MARIITRIKAWKKILVYAVLLAAVGQLVWLYRKNQKSSALKRDEKLLLKTLNHSNHNRKSTMRTPPPELPILLWWDSVYTSVDDIRVCGDFRCRVSNDRKLQNHAETKIFIFYASHFKPYVLPLPRKRGHLWSLIHEESPRNAYLLSHVPTLSFFNFTSSYNMKSDYPITTQWLQCTDWLQDNTYVLPLVDKNRLRQFGLAPILYLQSDCDVPSDRDNFVKLLQAYIPVDSYGSCLHNKDMPKRLRFEDSMAPLDDKEFFRFAARYKFTLALENYVCDDYVTEKLWRPLRLGSIPIVFGAPNVLDYLPSNTSAIMVEDFRSVAELAEFIKLLDTNDNLYKEYLAFKEQPIENLHLKEILKNRDWSPEFCDRKSHSASHVLKQSTQGLLTSKYDSIFTGFECFLCNQVHNIAADEYKGVKGREYISNQEQYYCPSPRKFDQNGRYSVHNESWSKEWTFGKFEALAMKQVFEQQRRTQEKEFIRIANQLMEAEETGKADYK</sequence>
<keyword evidence="7 11" id="KW-1133">Transmembrane helix</keyword>
<dbReference type="EC" id="2.4.1.-" evidence="11"/>
<feature type="domain" description="Fucosyltransferase N-terminal" evidence="13">
    <location>
        <begin position="71"/>
        <end position="168"/>
    </location>
</feature>
<gene>
    <name evidence="14" type="ORF">DPMN_034741</name>
</gene>
<evidence type="ECO:0000313" key="15">
    <source>
        <dbReference type="Proteomes" id="UP000828390"/>
    </source>
</evidence>
<keyword evidence="11" id="KW-0333">Golgi apparatus</keyword>
<keyword evidence="6" id="KW-0735">Signal-anchor</keyword>
<reference evidence="14" key="1">
    <citation type="journal article" date="2019" name="bioRxiv">
        <title>The Genome of the Zebra Mussel, Dreissena polymorpha: A Resource for Invasive Species Research.</title>
        <authorList>
            <person name="McCartney M.A."/>
            <person name="Auch B."/>
            <person name="Kono T."/>
            <person name="Mallez S."/>
            <person name="Zhang Y."/>
            <person name="Obille A."/>
            <person name="Becker A."/>
            <person name="Abrahante J.E."/>
            <person name="Garbe J."/>
            <person name="Badalamenti J.P."/>
            <person name="Herman A."/>
            <person name="Mangelson H."/>
            <person name="Liachko I."/>
            <person name="Sullivan S."/>
            <person name="Sone E.D."/>
            <person name="Koren S."/>
            <person name="Silverstein K.A.T."/>
            <person name="Beckman K.B."/>
            <person name="Gohl D.M."/>
        </authorList>
    </citation>
    <scope>NUCLEOTIDE SEQUENCE</scope>
    <source>
        <strain evidence="14">Duluth1</strain>
        <tissue evidence="14">Whole animal</tissue>
    </source>
</reference>
<evidence type="ECO:0000256" key="1">
    <source>
        <dbReference type="ARBA" id="ARBA00004922"/>
    </source>
</evidence>
<evidence type="ECO:0000256" key="4">
    <source>
        <dbReference type="ARBA" id="ARBA00022679"/>
    </source>
</evidence>
<feature type="domain" description="Fucosyltransferase C-terminal" evidence="12">
    <location>
        <begin position="204"/>
        <end position="373"/>
    </location>
</feature>
<evidence type="ECO:0000256" key="6">
    <source>
        <dbReference type="ARBA" id="ARBA00022968"/>
    </source>
</evidence>
<dbReference type="PANTHER" id="PTHR11929:SF194">
    <property type="entry name" value="ALPHA-(1,3)-FUCOSYLTRANSFERASE 10"/>
    <property type="match status" value="1"/>
</dbReference>
<keyword evidence="5 11" id="KW-0812">Transmembrane</keyword>
<keyword evidence="3 11" id="KW-0328">Glycosyltransferase</keyword>
<dbReference type="Proteomes" id="UP000828390">
    <property type="component" value="Unassembled WGS sequence"/>
</dbReference>
<dbReference type="InterPro" id="IPR001503">
    <property type="entry name" value="Glyco_trans_10"/>
</dbReference>
<keyword evidence="9" id="KW-0325">Glycoprotein</keyword>
<evidence type="ECO:0000256" key="7">
    <source>
        <dbReference type="ARBA" id="ARBA00022989"/>
    </source>
</evidence>
<evidence type="ECO:0000256" key="5">
    <source>
        <dbReference type="ARBA" id="ARBA00022692"/>
    </source>
</evidence>
<dbReference type="Pfam" id="PF17039">
    <property type="entry name" value="Glyco_tran_10_N"/>
    <property type="match status" value="1"/>
</dbReference>
<reference evidence="14" key="2">
    <citation type="submission" date="2020-11" db="EMBL/GenBank/DDBJ databases">
        <authorList>
            <person name="McCartney M.A."/>
            <person name="Auch B."/>
            <person name="Kono T."/>
            <person name="Mallez S."/>
            <person name="Becker A."/>
            <person name="Gohl D.M."/>
            <person name="Silverstein K.A.T."/>
            <person name="Koren S."/>
            <person name="Bechman K.B."/>
            <person name="Herman A."/>
            <person name="Abrahante J.E."/>
            <person name="Garbe J."/>
        </authorList>
    </citation>
    <scope>NUCLEOTIDE SEQUENCE</scope>
    <source>
        <strain evidence="14">Duluth1</strain>
        <tissue evidence="14">Whole animal</tissue>
    </source>
</reference>
<keyword evidence="4 11" id="KW-0808">Transferase</keyword>
<dbReference type="Pfam" id="PF00852">
    <property type="entry name" value="Glyco_transf_10"/>
    <property type="match status" value="1"/>
</dbReference>
<comment type="caution">
    <text evidence="14">The sequence shown here is derived from an EMBL/GenBank/DDBJ whole genome shotgun (WGS) entry which is preliminary data.</text>
</comment>
<keyword evidence="15" id="KW-1185">Reference proteome</keyword>
<organism evidence="14 15">
    <name type="scientific">Dreissena polymorpha</name>
    <name type="common">Zebra mussel</name>
    <name type="synonym">Mytilus polymorpha</name>
    <dbReference type="NCBI Taxonomy" id="45954"/>
    <lineage>
        <taxon>Eukaryota</taxon>
        <taxon>Metazoa</taxon>
        <taxon>Spiralia</taxon>
        <taxon>Lophotrochozoa</taxon>
        <taxon>Mollusca</taxon>
        <taxon>Bivalvia</taxon>
        <taxon>Autobranchia</taxon>
        <taxon>Heteroconchia</taxon>
        <taxon>Euheterodonta</taxon>
        <taxon>Imparidentia</taxon>
        <taxon>Neoheterodontei</taxon>
        <taxon>Myida</taxon>
        <taxon>Dreissenoidea</taxon>
        <taxon>Dreissenidae</taxon>
        <taxon>Dreissena</taxon>
    </lineage>
</organism>
<evidence type="ECO:0000259" key="13">
    <source>
        <dbReference type="Pfam" id="PF17039"/>
    </source>
</evidence>
<accession>A0A9D4M7E1</accession>
<evidence type="ECO:0000256" key="8">
    <source>
        <dbReference type="ARBA" id="ARBA00023136"/>
    </source>
</evidence>
<dbReference type="AlphaFoldDB" id="A0A9D4M7E1"/>
<evidence type="ECO:0000256" key="2">
    <source>
        <dbReference type="ARBA" id="ARBA00008919"/>
    </source>
</evidence>
<evidence type="ECO:0000256" key="9">
    <source>
        <dbReference type="ARBA" id="ARBA00023180"/>
    </source>
</evidence>
<dbReference type="InterPro" id="IPR031481">
    <property type="entry name" value="Glyco_tran_10_N"/>
</dbReference>
<dbReference type="InterPro" id="IPR038577">
    <property type="entry name" value="GT10-like_C_sf"/>
</dbReference>
<comment type="subcellular location">
    <subcellularLocation>
        <location evidence="10">Endomembrane system</location>
        <topology evidence="10">Single-pass type II membrane protein</topology>
    </subcellularLocation>
    <subcellularLocation>
        <location evidence="11">Golgi apparatus</location>
        <location evidence="11">Golgi stack membrane</location>
        <topology evidence="11">Single-pass type II membrane protein</topology>
    </subcellularLocation>
</comment>
<evidence type="ECO:0000256" key="10">
    <source>
        <dbReference type="ARBA" id="ARBA00060399"/>
    </source>
</evidence>
<comment type="similarity">
    <text evidence="2 11">Belongs to the glycosyltransferase 10 family.</text>
</comment>
<dbReference type="GO" id="GO:0046920">
    <property type="term" value="F:alpha-(1-&gt;3)-fucosyltransferase activity"/>
    <property type="evidence" value="ECO:0007669"/>
    <property type="project" value="TreeGrafter"/>
</dbReference>
<dbReference type="GO" id="GO:0032580">
    <property type="term" value="C:Golgi cisterna membrane"/>
    <property type="evidence" value="ECO:0007669"/>
    <property type="project" value="UniProtKB-SubCell"/>
</dbReference>
<evidence type="ECO:0000256" key="11">
    <source>
        <dbReference type="RuleBase" id="RU003832"/>
    </source>
</evidence>
<keyword evidence="8 11" id="KW-0472">Membrane</keyword>
<proteinExistence type="inferred from homology"/>
<dbReference type="Gene3D" id="3.40.50.11660">
    <property type="entry name" value="Glycosyl transferase family 10, C-terminal domain"/>
    <property type="match status" value="1"/>
</dbReference>
<comment type="pathway">
    <text evidence="1">Protein modification; protein glycosylation.</text>
</comment>
<dbReference type="PANTHER" id="PTHR11929">
    <property type="entry name" value="ALPHA- 1,3 -FUCOSYLTRANSFERASE"/>
    <property type="match status" value="1"/>
</dbReference>
<feature type="transmembrane region" description="Helical" evidence="11">
    <location>
        <begin position="14"/>
        <end position="31"/>
    </location>
</feature>
<evidence type="ECO:0000313" key="14">
    <source>
        <dbReference type="EMBL" id="KAH3871538.1"/>
    </source>
</evidence>
<protein>
    <recommendedName>
        <fullName evidence="11">Fucosyltransferase</fullName>
        <ecNumber evidence="11">2.4.1.-</ecNumber>
    </recommendedName>
</protein>
<dbReference type="EMBL" id="JAIWYP010000002">
    <property type="protein sequence ID" value="KAH3871538.1"/>
    <property type="molecule type" value="Genomic_DNA"/>
</dbReference>
<dbReference type="InterPro" id="IPR055270">
    <property type="entry name" value="Glyco_tran_10_C"/>
</dbReference>
<dbReference type="FunFam" id="3.40.50.11660:FF:000002">
    <property type="entry name" value="Alpha-(1,3)-fucosyltransferase"/>
    <property type="match status" value="1"/>
</dbReference>
<name>A0A9D4M7E1_DREPO</name>
<evidence type="ECO:0000259" key="12">
    <source>
        <dbReference type="Pfam" id="PF00852"/>
    </source>
</evidence>
<dbReference type="SUPFAM" id="SSF53756">
    <property type="entry name" value="UDP-Glycosyltransferase/glycogen phosphorylase"/>
    <property type="match status" value="1"/>
</dbReference>